<dbReference type="PROSITE" id="PS51186">
    <property type="entry name" value="GNAT"/>
    <property type="match status" value="1"/>
</dbReference>
<name>A0ABS1V5H6_9PROT</name>
<comment type="caution">
    <text evidence="2">The sequence shown here is derived from an EMBL/GenBank/DDBJ whole genome shotgun (WGS) entry which is preliminary data.</text>
</comment>
<dbReference type="InterPro" id="IPR016181">
    <property type="entry name" value="Acyl_CoA_acyltransferase"/>
</dbReference>
<dbReference type="Gene3D" id="3.40.630.30">
    <property type="match status" value="1"/>
</dbReference>
<dbReference type="EMBL" id="JAEUXJ010000006">
    <property type="protein sequence ID" value="MBL6456944.1"/>
    <property type="molecule type" value="Genomic_DNA"/>
</dbReference>
<accession>A0ABS1V5H6</accession>
<reference evidence="2 3" key="1">
    <citation type="submission" date="2021-01" db="EMBL/GenBank/DDBJ databases">
        <title>Belnapia mucosa sp. nov. and Belnapia arida sp. nov., isolated from the Tabernas Desert (Almeria, Spain).</title>
        <authorList>
            <person name="Molina-Menor E."/>
            <person name="Vidal-Verdu A."/>
            <person name="Calonge A."/>
            <person name="Satari L."/>
            <person name="Pereto Magraner J."/>
            <person name="Porcar Miralles M."/>
        </authorList>
    </citation>
    <scope>NUCLEOTIDE SEQUENCE [LARGE SCALE GENOMIC DNA]</scope>
    <source>
        <strain evidence="2 3">T6</strain>
    </source>
</reference>
<evidence type="ECO:0000313" key="3">
    <source>
        <dbReference type="Proteomes" id="UP000606490"/>
    </source>
</evidence>
<dbReference type="SUPFAM" id="SSF55729">
    <property type="entry name" value="Acyl-CoA N-acyltransferases (Nat)"/>
    <property type="match status" value="1"/>
</dbReference>
<feature type="domain" description="N-acetyltransferase" evidence="1">
    <location>
        <begin position="1"/>
        <end position="159"/>
    </location>
</feature>
<sequence>MRWRPMTNADLPAVLALAAALHPHHPESPAVFAERLALAPEGCWVLGEGRGYAVAHPWAGAPPPPLDTLLGALPASPDALHLHDIALEPGMQGAGHAAAFVADLLRDAEGRGLRRATLVAVDGKDAYWARQGFRPLPGAAGPALASYGPDAVAMARLLA</sequence>
<proteinExistence type="predicted"/>
<keyword evidence="3" id="KW-1185">Reference proteome</keyword>
<evidence type="ECO:0000259" key="1">
    <source>
        <dbReference type="PROSITE" id="PS51186"/>
    </source>
</evidence>
<organism evidence="2 3">
    <name type="scientific">Belnapia mucosa</name>
    <dbReference type="NCBI Taxonomy" id="2804532"/>
    <lineage>
        <taxon>Bacteria</taxon>
        <taxon>Pseudomonadati</taxon>
        <taxon>Pseudomonadota</taxon>
        <taxon>Alphaproteobacteria</taxon>
        <taxon>Acetobacterales</taxon>
        <taxon>Roseomonadaceae</taxon>
        <taxon>Belnapia</taxon>
    </lineage>
</organism>
<dbReference type="Pfam" id="PF00583">
    <property type="entry name" value="Acetyltransf_1"/>
    <property type="match status" value="1"/>
</dbReference>
<dbReference type="InterPro" id="IPR000182">
    <property type="entry name" value="GNAT_dom"/>
</dbReference>
<evidence type="ECO:0000313" key="2">
    <source>
        <dbReference type="EMBL" id="MBL6456944.1"/>
    </source>
</evidence>
<gene>
    <name evidence="2" type="ORF">JMJ55_16525</name>
</gene>
<dbReference type="Proteomes" id="UP000606490">
    <property type="component" value="Unassembled WGS sequence"/>
</dbReference>
<protein>
    <submittedName>
        <fullName evidence="2">GNAT family N-acetyltransferase</fullName>
    </submittedName>
</protein>